<keyword evidence="1" id="KW-0436">Ligase</keyword>
<evidence type="ECO:0000313" key="1">
    <source>
        <dbReference type="EMBL" id="KAK4513435.1"/>
    </source>
</evidence>
<dbReference type="GeneID" id="89949122"/>
<comment type="caution">
    <text evidence="1">The sequence shown here is derived from an EMBL/GenBank/DDBJ whole genome shotgun (WGS) entry which is preliminary data.</text>
</comment>
<dbReference type="EC" id="6.3.1.2" evidence="1"/>
<name>A0AAN7DFB4_9FUNG</name>
<dbReference type="AlphaFoldDB" id="A0AAN7DFB4"/>
<protein>
    <submittedName>
        <fullName evidence="1">Glutamate--ammonia ligase</fullName>
        <ecNumber evidence="1">6.3.1.2</ecNumber>
    </submittedName>
</protein>
<dbReference type="EMBL" id="JASEJX010000016">
    <property type="protein sequence ID" value="KAK4513435.1"/>
    <property type="molecule type" value="Genomic_DNA"/>
</dbReference>
<proteinExistence type="predicted"/>
<sequence length="115" mass="13639">MSNNHQVVKPDEIDTFLKLVHLFRTARNSIKFFRTGKELLTLFPNCKKWLQWWLQPGVSSMVFRCQSLMKNDLRQHKSRTSNAIEAFHSALYKLMPEKRQNRFDKPKTFVAGRQA</sequence>
<reference evidence="1 2" key="1">
    <citation type="submission" date="2022-11" db="EMBL/GenBank/DDBJ databases">
        <title>Mucor velutinosus strain NIH1002 WGS.</title>
        <authorList>
            <person name="Subramanian P."/>
            <person name="Mullikin J.C."/>
            <person name="Segre J.A."/>
            <person name="Zelazny A.M."/>
        </authorList>
    </citation>
    <scope>NUCLEOTIDE SEQUENCE [LARGE SCALE GENOMIC DNA]</scope>
    <source>
        <strain evidence="1 2">NIH1002</strain>
    </source>
</reference>
<gene>
    <name evidence="1" type="primary">GLN1_2</name>
    <name evidence="1" type="ORF">ATC70_005436</name>
</gene>
<dbReference type="GO" id="GO:0004356">
    <property type="term" value="F:glutamine synthetase activity"/>
    <property type="evidence" value="ECO:0007669"/>
    <property type="project" value="UniProtKB-EC"/>
</dbReference>
<keyword evidence="2" id="KW-1185">Reference proteome</keyword>
<organism evidence="1 2">
    <name type="scientific">Mucor velutinosus</name>
    <dbReference type="NCBI Taxonomy" id="708070"/>
    <lineage>
        <taxon>Eukaryota</taxon>
        <taxon>Fungi</taxon>
        <taxon>Fungi incertae sedis</taxon>
        <taxon>Mucoromycota</taxon>
        <taxon>Mucoromycotina</taxon>
        <taxon>Mucoromycetes</taxon>
        <taxon>Mucorales</taxon>
        <taxon>Mucorineae</taxon>
        <taxon>Mucoraceae</taxon>
        <taxon>Mucor</taxon>
    </lineage>
</organism>
<dbReference type="RefSeq" id="XP_064680101.1">
    <property type="nucleotide sequence ID" value="XM_064824724.1"/>
</dbReference>
<evidence type="ECO:0000313" key="2">
    <source>
        <dbReference type="Proteomes" id="UP001304243"/>
    </source>
</evidence>
<dbReference type="Proteomes" id="UP001304243">
    <property type="component" value="Unassembled WGS sequence"/>
</dbReference>
<accession>A0AAN7DFB4</accession>